<proteinExistence type="predicted"/>
<protein>
    <recommendedName>
        <fullName evidence="1">Thioredoxin domain-containing protein</fullName>
    </recommendedName>
</protein>
<reference evidence="2 3" key="1">
    <citation type="journal article" date="2024" name="Nat. Commun.">
        <title>Phylogenomics reveals the evolutionary origins of lichenization in chlorophyte algae.</title>
        <authorList>
            <person name="Puginier C."/>
            <person name="Libourel C."/>
            <person name="Otte J."/>
            <person name="Skaloud P."/>
            <person name="Haon M."/>
            <person name="Grisel S."/>
            <person name="Petersen M."/>
            <person name="Berrin J.G."/>
            <person name="Delaux P.M."/>
            <person name="Dal Grande F."/>
            <person name="Keller J."/>
        </authorList>
    </citation>
    <scope>NUCLEOTIDE SEQUENCE [LARGE SCALE GENOMIC DNA]</scope>
    <source>
        <strain evidence="2 3">SAG 245.80</strain>
    </source>
</reference>
<dbReference type="Pfam" id="PF00085">
    <property type="entry name" value="Thioredoxin"/>
    <property type="match status" value="1"/>
</dbReference>
<gene>
    <name evidence="2" type="ORF">WJX81_008135</name>
</gene>
<organism evidence="2 3">
    <name type="scientific">Elliptochloris bilobata</name>
    <dbReference type="NCBI Taxonomy" id="381761"/>
    <lineage>
        <taxon>Eukaryota</taxon>
        <taxon>Viridiplantae</taxon>
        <taxon>Chlorophyta</taxon>
        <taxon>core chlorophytes</taxon>
        <taxon>Trebouxiophyceae</taxon>
        <taxon>Trebouxiophyceae incertae sedis</taxon>
        <taxon>Elliptochloris clade</taxon>
        <taxon>Elliptochloris</taxon>
    </lineage>
</organism>
<dbReference type="InterPro" id="IPR013766">
    <property type="entry name" value="Thioredoxin_domain"/>
</dbReference>
<dbReference type="PROSITE" id="PS51352">
    <property type="entry name" value="THIOREDOXIN_2"/>
    <property type="match status" value="1"/>
</dbReference>
<dbReference type="Gene3D" id="3.40.30.10">
    <property type="entry name" value="Glutaredoxin"/>
    <property type="match status" value="1"/>
</dbReference>
<feature type="domain" description="Thioredoxin" evidence="1">
    <location>
        <begin position="1"/>
        <end position="108"/>
    </location>
</feature>
<evidence type="ECO:0000313" key="3">
    <source>
        <dbReference type="Proteomes" id="UP001445335"/>
    </source>
</evidence>
<dbReference type="Proteomes" id="UP001445335">
    <property type="component" value="Unassembled WGS sequence"/>
</dbReference>
<evidence type="ECO:0000313" key="2">
    <source>
        <dbReference type="EMBL" id="KAK9828071.1"/>
    </source>
</evidence>
<dbReference type="PANTHER" id="PTHR47192:SF4">
    <property type="entry name" value="THIOREDOXIN-LIKE 3-2, CHLOROPLASTIC"/>
    <property type="match status" value="1"/>
</dbReference>
<dbReference type="CDD" id="cd02947">
    <property type="entry name" value="TRX_family"/>
    <property type="match status" value="1"/>
</dbReference>
<dbReference type="InterPro" id="IPR036249">
    <property type="entry name" value="Thioredoxin-like_sf"/>
</dbReference>
<dbReference type="InterPro" id="IPR044253">
    <property type="entry name" value="WCRKC1/2"/>
</dbReference>
<comment type="caution">
    <text evidence="2">The sequence shown here is derived from an EMBL/GenBank/DDBJ whole genome shotgun (WGS) entry which is preliminary data.</text>
</comment>
<accession>A0AAW1R307</accession>
<name>A0AAW1R307_9CHLO</name>
<dbReference type="SUPFAM" id="SSF52833">
    <property type="entry name" value="Thioredoxin-like"/>
    <property type="match status" value="1"/>
</dbReference>
<dbReference type="PANTHER" id="PTHR47192">
    <property type="entry name" value="THIOREDOXIN-LIKE 3-2, CHLOROPLASTIC"/>
    <property type="match status" value="1"/>
</dbReference>
<dbReference type="EMBL" id="JALJOU010000053">
    <property type="protein sequence ID" value="KAK9828071.1"/>
    <property type="molecule type" value="Genomic_DNA"/>
</dbReference>
<dbReference type="AlphaFoldDB" id="A0AAW1R307"/>
<dbReference type="GO" id="GO:0009570">
    <property type="term" value="C:chloroplast stroma"/>
    <property type="evidence" value="ECO:0007669"/>
    <property type="project" value="InterPro"/>
</dbReference>
<sequence length="109" mass="12307">MIASEEDLQNALAVKDVVVVDWMASWCRKCIYLKPKLEKMFHEEFADVPLVFVDVNKVPGSVVYSNGIRKMPTIVVYRGGKKVAEHIAAEGGLHALEKVREMMKLTLMD</sequence>
<keyword evidence="3" id="KW-1185">Reference proteome</keyword>
<evidence type="ECO:0000259" key="1">
    <source>
        <dbReference type="PROSITE" id="PS51352"/>
    </source>
</evidence>